<organism evidence="2 3">
    <name type="scientific">Rotaria sordida</name>
    <dbReference type="NCBI Taxonomy" id="392033"/>
    <lineage>
        <taxon>Eukaryota</taxon>
        <taxon>Metazoa</taxon>
        <taxon>Spiralia</taxon>
        <taxon>Gnathifera</taxon>
        <taxon>Rotifera</taxon>
        <taxon>Eurotatoria</taxon>
        <taxon>Bdelloidea</taxon>
        <taxon>Philodinida</taxon>
        <taxon>Philodinidae</taxon>
        <taxon>Rotaria</taxon>
    </lineage>
</organism>
<dbReference type="AlphaFoldDB" id="A0A813UCX5"/>
<gene>
    <name evidence="2" type="ORF">JXQ802_LOCUS5510</name>
</gene>
<evidence type="ECO:0000313" key="3">
    <source>
        <dbReference type="Proteomes" id="UP000663870"/>
    </source>
</evidence>
<name>A0A813UCX5_9BILA</name>
<dbReference type="Proteomes" id="UP000663870">
    <property type="component" value="Unassembled WGS sequence"/>
</dbReference>
<reference evidence="2" key="1">
    <citation type="submission" date="2021-02" db="EMBL/GenBank/DDBJ databases">
        <authorList>
            <person name="Nowell W R."/>
        </authorList>
    </citation>
    <scope>NUCLEOTIDE SEQUENCE</scope>
</reference>
<sequence length="186" mass="22712">MFHHHHHKRHRSRSCSRSPVNKRDSQQNRNNDRSKDYDRRADSNERHYHSIQSNRQYHYVPSPVLTMSIDEIISNGEKHPPVVQAFIHEVLLERKKRQLTEEKLNIYEHDYAHLRVQHETALNNMTLLKHEYDRCRLDLKNCAIELNQLHHNNHQLRIRIDDLLNNNQQHSYTNEEIFYAKRQRKY</sequence>
<feature type="compositionally biased region" description="Basic residues" evidence="1">
    <location>
        <begin position="1"/>
        <end position="14"/>
    </location>
</feature>
<dbReference type="EMBL" id="CAJNOL010000082">
    <property type="protein sequence ID" value="CAF0827308.1"/>
    <property type="molecule type" value="Genomic_DNA"/>
</dbReference>
<protein>
    <submittedName>
        <fullName evidence="2">Uncharacterized protein</fullName>
    </submittedName>
</protein>
<accession>A0A813UCX5</accession>
<comment type="caution">
    <text evidence="2">The sequence shown here is derived from an EMBL/GenBank/DDBJ whole genome shotgun (WGS) entry which is preliminary data.</text>
</comment>
<evidence type="ECO:0000256" key="1">
    <source>
        <dbReference type="SAM" id="MobiDB-lite"/>
    </source>
</evidence>
<evidence type="ECO:0000313" key="2">
    <source>
        <dbReference type="EMBL" id="CAF0827308.1"/>
    </source>
</evidence>
<feature type="compositionally biased region" description="Basic and acidic residues" evidence="1">
    <location>
        <begin position="21"/>
        <end position="48"/>
    </location>
</feature>
<keyword evidence="3" id="KW-1185">Reference proteome</keyword>
<proteinExistence type="predicted"/>
<feature type="region of interest" description="Disordered" evidence="1">
    <location>
        <begin position="1"/>
        <end position="55"/>
    </location>
</feature>